<comment type="caution">
    <text evidence="2">The sequence shown here is derived from an EMBL/GenBank/DDBJ whole genome shotgun (WGS) entry which is preliminary data.</text>
</comment>
<gene>
    <name evidence="2" type="ORF">HHL27_19215</name>
</gene>
<evidence type="ECO:0000313" key="2">
    <source>
        <dbReference type="EMBL" id="NML95808.1"/>
    </source>
</evidence>
<sequence length="107" mass="11336">MTRSIFRPLATVAALAIAASATTAFAQGADTVTRTKVVSFSDLDLASAQGQAQLDARLRRAAGAVCNVEAGPHPLAEKRVETRCYNEALKSARASYAMVRQQPAMAR</sequence>
<dbReference type="InterPro" id="IPR030972">
    <property type="entry name" value="UrcA_uranyl"/>
</dbReference>
<dbReference type="RefSeq" id="WP_169495013.1">
    <property type="nucleotide sequence ID" value="NZ_AP029021.1"/>
</dbReference>
<reference evidence="2 3" key="1">
    <citation type="submission" date="2020-04" db="EMBL/GenBank/DDBJ databases">
        <title>Novosphingobium sp. TW-4 isolated from soil.</title>
        <authorList>
            <person name="Dahal R.H."/>
            <person name="Chaudhary D.K."/>
        </authorList>
    </citation>
    <scope>NUCLEOTIDE SEQUENCE [LARGE SCALE GENOMIC DNA]</scope>
    <source>
        <strain evidence="2 3">TW-4</strain>
    </source>
</reference>
<keyword evidence="1" id="KW-0732">Signal</keyword>
<evidence type="ECO:0000256" key="1">
    <source>
        <dbReference type="SAM" id="SignalP"/>
    </source>
</evidence>
<organism evidence="2 3">
    <name type="scientific">Novosphingobium olei</name>
    <dbReference type="NCBI Taxonomy" id="2728851"/>
    <lineage>
        <taxon>Bacteria</taxon>
        <taxon>Pseudomonadati</taxon>
        <taxon>Pseudomonadota</taxon>
        <taxon>Alphaproteobacteria</taxon>
        <taxon>Sphingomonadales</taxon>
        <taxon>Sphingomonadaceae</taxon>
        <taxon>Novosphingobium</taxon>
    </lineage>
</organism>
<dbReference type="EMBL" id="JABBGM010000013">
    <property type="protein sequence ID" value="NML95808.1"/>
    <property type="molecule type" value="Genomic_DNA"/>
</dbReference>
<feature type="signal peptide" evidence="1">
    <location>
        <begin position="1"/>
        <end position="26"/>
    </location>
</feature>
<dbReference type="Proteomes" id="UP000583556">
    <property type="component" value="Unassembled WGS sequence"/>
</dbReference>
<feature type="chain" id="PRO_5030618955" evidence="1">
    <location>
        <begin position="27"/>
        <end position="107"/>
    </location>
</feature>
<dbReference type="AlphaFoldDB" id="A0A7Y0BST5"/>
<keyword evidence="3" id="KW-1185">Reference proteome</keyword>
<proteinExistence type="predicted"/>
<name>A0A7Y0BST5_9SPHN</name>
<dbReference type="NCBIfam" id="TIGR04433">
    <property type="entry name" value="UrcA_uranyl"/>
    <property type="match status" value="1"/>
</dbReference>
<evidence type="ECO:0000313" key="3">
    <source>
        <dbReference type="Proteomes" id="UP000583556"/>
    </source>
</evidence>
<accession>A0A7Y0BST5</accession>
<protein>
    <submittedName>
        <fullName evidence="2">UrcA family protein</fullName>
    </submittedName>
</protein>